<dbReference type="AlphaFoldDB" id="A0A8D8UX41"/>
<dbReference type="EMBL" id="HBUF01349562">
    <property type="protein sequence ID" value="CAG6712662.1"/>
    <property type="molecule type" value="Transcribed_RNA"/>
</dbReference>
<dbReference type="EMBL" id="HBUF01349560">
    <property type="protein sequence ID" value="CAG6712658.1"/>
    <property type="molecule type" value="Transcribed_RNA"/>
</dbReference>
<dbReference type="EMBL" id="HBUF01349558">
    <property type="protein sequence ID" value="CAG6712654.1"/>
    <property type="molecule type" value="Transcribed_RNA"/>
</dbReference>
<protein>
    <submittedName>
        <fullName evidence="1">Uncharacterized protein</fullName>
    </submittedName>
</protein>
<sequence>MRIRQSNGESIITIGNIDQSSSQTFKATSAEARVVGVEVTIVQGSFLEVIFVDREMRHFVQFTNPFHRNSSTQRLPEEQKFIVWLDLGGELCSIRSSINISTRQIPLW</sequence>
<accession>A0A8D8UX41</accession>
<dbReference type="EMBL" id="HBUF01349557">
    <property type="protein sequence ID" value="CAG6712652.1"/>
    <property type="molecule type" value="Transcribed_RNA"/>
</dbReference>
<organism evidence="1">
    <name type="scientific">Cacopsylla melanoneura</name>
    <dbReference type="NCBI Taxonomy" id="428564"/>
    <lineage>
        <taxon>Eukaryota</taxon>
        <taxon>Metazoa</taxon>
        <taxon>Ecdysozoa</taxon>
        <taxon>Arthropoda</taxon>
        <taxon>Hexapoda</taxon>
        <taxon>Insecta</taxon>
        <taxon>Pterygota</taxon>
        <taxon>Neoptera</taxon>
        <taxon>Paraneoptera</taxon>
        <taxon>Hemiptera</taxon>
        <taxon>Sternorrhyncha</taxon>
        <taxon>Psylloidea</taxon>
        <taxon>Psyllidae</taxon>
        <taxon>Psyllinae</taxon>
        <taxon>Cacopsylla</taxon>
    </lineage>
</organism>
<name>A0A8D8UX41_9HEMI</name>
<reference evidence="1" key="1">
    <citation type="submission" date="2021-05" db="EMBL/GenBank/DDBJ databases">
        <authorList>
            <person name="Alioto T."/>
            <person name="Alioto T."/>
            <person name="Gomez Garrido J."/>
        </authorList>
    </citation>
    <scope>NUCLEOTIDE SEQUENCE</scope>
</reference>
<proteinExistence type="predicted"/>
<dbReference type="EMBL" id="HBUF01349556">
    <property type="protein sequence ID" value="CAG6712650.1"/>
    <property type="molecule type" value="Transcribed_RNA"/>
</dbReference>
<dbReference type="EMBL" id="HBUF01349561">
    <property type="protein sequence ID" value="CAG6712660.1"/>
    <property type="molecule type" value="Transcribed_RNA"/>
</dbReference>
<evidence type="ECO:0000313" key="1">
    <source>
        <dbReference type="EMBL" id="CAG6712650.1"/>
    </source>
</evidence>
<dbReference type="EMBL" id="HBUF01349559">
    <property type="protein sequence ID" value="CAG6712656.1"/>
    <property type="molecule type" value="Transcribed_RNA"/>
</dbReference>